<dbReference type="EC" id="5.1.3.13" evidence="3 7"/>
<dbReference type="GO" id="GO:0005829">
    <property type="term" value="C:cytosol"/>
    <property type="evidence" value="ECO:0007669"/>
    <property type="project" value="TreeGrafter"/>
</dbReference>
<organism evidence="8 9">
    <name type="scientific">Phenylobacterium deserti</name>
    <dbReference type="NCBI Taxonomy" id="1914756"/>
    <lineage>
        <taxon>Bacteria</taxon>
        <taxon>Pseudomonadati</taxon>
        <taxon>Pseudomonadota</taxon>
        <taxon>Alphaproteobacteria</taxon>
        <taxon>Caulobacterales</taxon>
        <taxon>Caulobacteraceae</taxon>
        <taxon>Phenylobacterium</taxon>
    </lineage>
</organism>
<dbReference type="EMBL" id="QFYR01000001">
    <property type="protein sequence ID" value="RAK57067.1"/>
    <property type="molecule type" value="Genomic_DNA"/>
</dbReference>
<evidence type="ECO:0000313" key="8">
    <source>
        <dbReference type="EMBL" id="RAK57067.1"/>
    </source>
</evidence>
<proteinExistence type="inferred from homology"/>
<evidence type="ECO:0000256" key="6">
    <source>
        <dbReference type="PIRSR" id="PIRSR600888-3"/>
    </source>
</evidence>
<dbReference type="GO" id="GO:0008830">
    <property type="term" value="F:dTDP-4-dehydrorhamnose 3,5-epimerase activity"/>
    <property type="evidence" value="ECO:0007669"/>
    <property type="project" value="UniProtKB-UniRule"/>
</dbReference>
<dbReference type="CDD" id="cd00438">
    <property type="entry name" value="cupin_RmlC"/>
    <property type="match status" value="1"/>
</dbReference>
<evidence type="ECO:0000256" key="3">
    <source>
        <dbReference type="ARBA" id="ARBA00012098"/>
    </source>
</evidence>
<evidence type="ECO:0000256" key="2">
    <source>
        <dbReference type="ARBA" id="ARBA00001997"/>
    </source>
</evidence>
<accession>A0A328AR11</accession>
<dbReference type="PANTHER" id="PTHR21047">
    <property type="entry name" value="DTDP-6-DEOXY-D-GLUCOSE-3,5 EPIMERASE"/>
    <property type="match status" value="1"/>
</dbReference>
<protein>
    <recommendedName>
        <fullName evidence="4 7">dTDP-4-dehydrorhamnose 3,5-epimerase</fullName>
        <ecNumber evidence="3 7">5.1.3.13</ecNumber>
    </recommendedName>
    <alternativeName>
        <fullName evidence="7">Thymidine diphospho-4-keto-rhamnose 3,5-epimerase</fullName>
    </alternativeName>
</protein>
<dbReference type="GO" id="GO:0019305">
    <property type="term" value="P:dTDP-rhamnose biosynthetic process"/>
    <property type="evidence" value="ECO:0007669"/>
    <property type="project" value="UniProtKB-UniRule"/>
</dbReference>
<dbReference type="GO" id="GO:0000271">
    <property type="term" value="P:polysaccharide biosynthetic process"/>
    <property type="evidence" value="ECO:0007669"/>
    <property type="project" value="TreeGrafter"/>
</dbReference>
<feature type="site" description="Participates in a stacking interaction with the thymidine ring of dTDP-4-oxo-6-deoxyglucose" evidence="6">
    <location>
        <position position="139"/>
    </location>
</feature>
<dbReference type="Gene3D" id="2.60.120.10">
    <property type="entry name" value="Jelly Rolls"/>
    <property type="match status" value="1"/>
</dbReference>
<dbReference type="PANTHER" id="PTHR21047:SF2">
    <property type="entry name" value="THYMIDINE DIPHOSPHO-4-KETO-RHAMNOSE 3,5-EPIMERASE"/>
    <property type="match status" value="1"/>
</dbReference>
<reference evidence="9" key="1">
    <citation type="submission" date="2018-05" db="EMBL/GenBank/DDBJ databases">
        <authorList>
            <person name="Li X."/>
        </authorList>
    </citation>
    <scope>NUCLEOTIDE SEQUENCE [LARGE SCALE GENOMIC DNA]</scope>
    <source>
        <strain evidence="9">YIM 73061</strain>
    </source>
</reference>
<evidence type="ECO:0000313" key="9">
    <source>
        <dbReference type="Proteomes" id="UP000249725"/>
    </source>
</evidence>
<keyword evidence="7 8" id="KW-0413">Isomerase</keyword>
<feature type="active site" description="Proton acceptor" evidence="5">
    <location>
        <position position="63"/>
    </location>
</feature>
<dbReference type="Pfam" id="PF00908">
    <property type="entry name" value="dTDP_sugar_isom"/>
    <property type="match status" value="1"/>
</dbReference>
<dbReference type="InterPro" id="IPR000888">
    <property type="entry name" value="RmlC-like"/>
</dbReference>
<name>A0A328AR11_9CAUL</name>
<comment type="subunit">
    <text evidence="7">Homodimer.</text>
</comment>
<dbReference type="InterPro" id="IPR011051">
    <property type="entry name" value="RmlC_Cupin_sf"/>
</dbReference>
<dbReference type="Proteomes" id="UP000249725">
    <property type="component" value="Unassembled WGS sequence"/>
</dbReference>
<evidence type="ECO:0000256" key="4">
    <source>
        <dbReference type="ARBA" id="ARBA00019595"/>
    </source>
</evidence>
<comment type="function">
    <text evidence="2 7">Catalyzes the epimerization of the C3' and C5'positions of dTDP-6-deoxy-D-xylo-4-hexulose, forming dTDP-6-deoxy-L-lyxo-4-hexulose.</text>
</comment>
<dbReference type="AlphaFoldDB" id="A0A328AR11"/>
<dbReference type="NCBIfam" id="TIGR01221">
    <property type="entry name" value="rmlC"/>
    <property type="match status" value="1"/>
</dbReference>
<gene>
    <name evidence="8" type="primary">rfbC</name>
    <name evidence="8" type="ORF">DJ018_03670</name>
</gene>
<evidence type="ECO:0000256" key="1">
    <source>
        <dbReference type="ARBA" id="ARBA00001298"/>
    </source>
</evidence>
<comment type="catalytic activity">
    <reaction evidence="1 7">
        <text>dTDP-4-dehydro-6-deoxy-alpha-D-glucose = dTDP-4-dehydro-beta-L-rhamnose</text>
        <dbReference type="Rhea" id="RHEA:16969"/>
        <dbReference type="ChEBI" id="CHEBI:57649"/>
        <dbReference type="ChEBI" id="CHEBI:62830"/>
        <dbReference type="EC" id="5.1.3.13"/>
    </reaction>
</comment>
<dbReference type="InterPro" id="IPR014710">
    <property type="entry name" value="RmlC-like_jellyroll"/>
</dbReference>
<dbReference type="SUPFAM" id="SSF51182">
    <property type="entry name" value="RmlC-like cupins"/>
    <property type="match status" value="1"/>
</dbReference>
<sequence length="184" mass="20368">MTTITQLALPEVLLITPKRHGDARGWFSETWSRRSLADAGVDTEFVQDNQAFNARKGTVRGLHFQTAPHPQAKLVRVLRGAIYDVAVDVRPGSATFGQWVGAELTAERGEQLFVPRGFAHGYCTLTDDCELFYKVDGLYAPQTEGGVLWNDPDLAIDWPVDGDVVLSDKDKILPRLKDMPPAAF</sequence>
<comment type="pathway">
    <text evidence="7">Carbohydrate biosynthesis; dTDP-L-rhamnose biosynthesis.</text>
</comment>
<feature type="active site" description="Proton donor" evidence="5">
    <location>
        <position position="133"/>
    </location>
</feature>
<comment type="caution">
    <text evidence="8">The sequence shown here is derived from an EMBL/GenBank/DDBJ whole genome shotgun (WGS) entry which is preliminary data.</text>
</comment>
<keyword evidence="9" id="KW-1185">Reference proteome</keyword>
<dbReference type="RefSeq" id="WP_111513519.1">
    <property type="nucleotide sequence ID" value="NZ_QFYR01000001.1"/>
</dbReference>
<dbReference type="OrthoDB" id="9800680at2"/>
<evidence type="ECO:0000256" key="7">
    <source>
        <dbReference type="RuleBase" id="RU364069"/>
    </source>
</evidence>
<comment type="similarity">
    <text evidence="7">Belongs to the dTDP-4-dehydrorhamnose 3,5-epimerase family.</text>
</comment>
<dbReference type="UniPathway" id="UPA00124"/>
<evidence type="ECO:0000256" key="5">
    <source>
        <dbReference type="PIRSR" id="PIRSR600888-1"/>
    </source>
</evidence>